<gene>
    <name evidence="2" type="ORF">Pla133_13150</name>
</gene>
<keyword evidence="3" id="KW-1185">Reference proteome</keyword>
<dbReference type="Proteomes" id="UP000316921">
    <property type="component" value="Chromosome"/>
</dbReference>
<dbReference type="EMBL" id="CP036287">
    <property type="protein sequence ID" value="QDU66249.1"/>
    <property type="molecule type" value="Genomic_DNA"/>
</dbReference>
<dbReference type="RefSeq" id="WP_145063625.1">
    <property type="nucleotide sequence ID" value="NZ_CP036287.1"/>
</dbReference>
<sequence>MVSPAGRRAVVEHFRARFGLSERRACSLAGQPRSVQQYRSVAEPIEGLVERLVELAGERPRFGYRRLTIMLRREGFLVNHKRIWRLCQSLGLAVRRRRRNRPSQAPRQAKPPAEAMNDCWSMDFLSDSMTDGRALRVFAVVDDHSKLCTARPDTYSQDLCRRPKFPALR</sequence>
<organism evidence="2 3">
    <name type="scientific">Engelhardtia mirabilis</name>
    <dbReference type="NCBI Taxonomy" id="2528011"/>
    <lineage>
        <taxon>Bacteria</taxon>
        <taxon>Pseudomonadati</taxon>
        <taxon>Planctomycetota</taxon>
        <taxon>Planctomycetia</taxon>
        <taxon>Planctomycetia incertae sedis</taxon>
        <taxon>Engelhardtia</taxon>
    </lineage>
</organism>
<evidence type="ECO:0000259" key="1">
    <source>
        <dbReference type="Pfam" id="PF13276"/>
    </source>
</evidence>
<evidence type="ECO:0000313" key="3">
    <source>
        <dbReference type="Proteomes" id="UP000316921"/>
    </source>
</evidence>
<proteinExistence type="predicted"/>
<name>A0A518BGY1_9BACT</name>
<protein>
    <recommendedName>
        <fullName evidence="1">HTH-like domain-containing protein</fullName>
    </recommendedName>
</protein>
<reference evidence="2 3" key="1">
    <citation type="submission" date="2019-02" db="EMBL/GenBank/DDBJ databases">
        <title>Deep-cultivation of Planctomycetes and their phenomic and genomic characterization uncovers novel biology.</title>
        <authorList>
            <person name="Wiegand S."/>
            <person name="Jogler M."/>
            <person name="Boedeker C."/>
            <person name="Pinto D."/>
            <person name="Vollmers J."/>
            <person name="Rivas-Marin E."/>
            <person name="Kohn T."/>
            <person name="Peeters S.H."/>
            <person name="Heuer A."/>
            <person name="Rast P."/>
            <person name="Oberbeckmann S."/>
            <person name="Bunk B."/>
            <person name="Jeske O."/>
            <person name="Meyerdierks A."/>
            <person name="Storesund J.E."/>
            <person name="Kallscheuer N."/>
            <person name="Luecker S."/>
            <person name="Lage O.M."/>
            <person name="Pohl T."/>
            <person name="Merkel B.J."/>
            <person name="Hornburger P."/>
            <person name="Mueller R.-W."/>
            <person name="Bruemmer F."/>
            <person name="Labrenz M."/>
            <person name="Spormann A.M."/>
            <person name="Op den Camp H."/>
            <person name="Overmann J."/>
            <person name="Amann R."/>
            <person name="Jetten M.S.M."/>
            <person name="Mascher T."/>
            <person name="Medema M.H."/>
            <person name="Devos D.P."/>
            <person name="Kaster A.-K."/>
            <person name="Ovreas L."/>
            <person name="Rohde M."/>
            <person name="Galperin M.Y."/>
            <person name="Jogler C."/>
        </authorList>
    </citation>
    <scope>NUCLEOTIDE SEQUENCE [LARGE SCALE GENOMIC DNA]</scope>
    <source>
        <strain evidence="2 3">Pla133</strain>
    </source>
</reference>
<accession>A0A518BGY1</accession>
<dbReference type="AlphaFoldDB" id="A0A518BGY1"/>
<dbReference type="InterPro" id="IPR025948">
    <property type="entry name" value="HTH-like_dom"/>
</dbReference>
<dbReference type="PANTHER" id="PTHR47515">
    <property type="entry name" value="LOW CALCIUM RESPONSE LOCUS PROTEIN T"/>
    <property type="match status" value="1"/>
</dbReference>
<dbReference type="PANTHER" id="PTHR47515:SF1">
    <property type="entry name" value="BLR2054 PROTEIN"/>
    <property type="match status" value="1"/>
</dbReference>
<evidence type="ECO:0000313" key="2">
    <source>
        <dbReference type="EMBL" id="QDU66249.1"/>
    </source>
</evidence>
<feature type="domain" description="HTH-like" evidence="1">
    <location>
        <begin position="58"/>
        <end position="99"/>
    </location>
</feature>
<dbReference type="KEGG" id="pbap:Pla133_13150"/>
<dbReference type="Pfam" id="PF13276">
    <property type="entry name" value="HTH_21"/>
    <property type="match status" value="1"/>
</dbReference>